<organism evidence="1">
    <name type="scientific">Anguilla anguilla</name>
    <name type="common">European freshwater eel</name>
    <name type="synonym">Muraena anguilla</name>
    <dbReference type="NCBI Taxonomy" id="7936"/>
    <lineage>
        <taxon>Eukaryota</taxon>
        <taxon>Metazoa</taxon>
        <taxon>Chordata</taxon>
        <taxon>Craniata</taxon>
        <taxon>Vertebrata</taxon>
        <taxon>Euteleostomi</taxon>
        <taxon>Actinopterygii</taxon>
        <taxon>Neopterygii</taxon>
        <taxon>Teleostei</taxon>
        <taxon>Anguilliformes</taxon>
        <taxon>Anguillidae</taxon>
        <taxon>Anguilla</taxon>
    </lineage>
</organism>
<evidence type="ECO:0000313" key="1">
    <source>
        <dbReference type="EMBL" id="JAH31198.1"/>
    </source>
</evidence>
<protein>
    <submittedName>
        <fullName evidence="1">Uncharacterized protein</fullName>
    </submittedName>
</protein>
<accession>A0A0E9RSE5</accession>
<dbReference type="EMBL" id="GBXM01077379">
    <property type="protein sequence ID" value="JAH31198.1"/>
    <property type="molecule type" value="Transcribed_RNA"/>
</dbReference>
<reference evidence="1" key="1">
    <citation type="submission" date="2014-11" db="EMBL/GenBank/DDBJ databases">
        <authorList>
            <person name="Amaro Gonzalez C."/>
        </authorList>
    </citation>
    <scope>NUCLEOTIDE SEQUENCE</scope>
</reference>
<proteinExistence type="predicted"/>
<reference evidence="1" key="2">
    <citation type="journal article" date="2015" name="Fish Shellfish Immunol.">
        <title>Early steps in the European eel (Anguilla anguilla)-Vibrio vulnificus interaction in the gills: Role of the RtxA13 toxin.</title>
        <authorList>
            <person name="Callol A."/>
            <person name="Pajuelo D."/>
            <person name="Ebbesson L."/>
            <person name="Teles M."/>
            <person name="MacKenzie S."/>
            <person name="Amaro C."/>
        </authorList>
    </citation>
    <scope>NUCLEOTIDE SEQUENCE</scope>
</reference>
<dbReference type="AlphaFoldDB" id="A0A0E9RSE5"/>
<sequence length="29" mass="3171">MALLIKLGRNYIAVHVCTANIHISDLFSG</sequence>
<name>A0A0E9RSE5_ANGAN</name>